<proteinExistence type="predicted"/>
<accession>A0ABC9XBD8</accession>
<organism evidence="1 2">
    <name type="scientific">Grus japonensis</name>
    <name type="common">Japanese crane</name>
    <name type="synonym">Red-crowned crane</name>
    <dbReference type="NCBI Taxonomy" id="30415"/>
    <lineage>
        <taxon>Eukaryota</taxon>
        <taxon>Metazoa</taxon>
        <taxon>Chordata</taxon>
        <taxon>Craniata</taxon>
        <taxon>Vertebrata</taxon>
        <taxon>Euteleostomi</taxon>
        <taxon>Archelosauria</taxon>
        <taxon>Archosauria</taxon>
        <taxon>Dinosauria</taxon>
        <taxon>Saurischia</taxon>
        <taxon>Theropoda</taxon>
        <taxon>Coelurosauria</taxon>
        <taxon>Aves</taxon>
        <taxon>Neognathae</taxon>
        <taxon>Neoaves</taxon>
        <taxon>Gruiformes</taxon>
        <taxon>Gruidae</taxon>
        <taxon>Grus</taxon>
    </lineage>
</organism>
<comment type="caution">
    <text evidence="1">The sequence shown here is derived from an EMBL/GenBank/DDBJ whole genome shotgun (WGS) entry which is preliminary data.</text>
</comment>
<dbReference type="AlphaFoldDB" id="A0ABC9XBD8"/>
<keyword evidence="2" id="KW-1185">Reference proteome</keyword>
<dbReference type="Proteomes" id="UP001623348">
    <property type="component" value="Unassembled WGS sequence"/>
</dbReference>
<gene>
    <name evidence="1" type="ORF">GRJ2_001903200</name>
</gene>
<sequence>MSSQGKFKKDKEIIADYEAQVKVVMRRRSLVRTSPVRERSLERECGRNRRAVAQDEMEAAADLFADGFVSLMGSGTLTLCESIERDCLAEGPRQAGEMGNGSLVEFSKGKCHVLHVGRNNPRHQLENSSAETDLGVLLDTGLNPSQQCTLATERANGILAA</sequence>
<evidence type="ECO:0000313" key="2">
    <source>
        <dbReference type="Proteomes" id="UP001623348"/>
    </source>
</evidence>
<evidence type="ECO:0000313" key="1">
    <source>
        <dbReference type="EMBL" id="GAB0194379.1"/>
    </source>
</evidence>
<dbReference type="EMBL" id="BAAFJT010000011">
    <property type="protein sequence ID" value="GAB0194379.1"/>
    <property type="molecule type" value="Genomic_DNA"/>
</dbReference>
<protein>
    <submittedName>
        <fullName evidence="1">Uncharacterized protein</fullName>
    </submittedName>
</protein>
<name>A0ABC9XBD8_GRUJA</name>
<reference evidence="1 2" key="1">
    <citation type="submission" date="2024-06" db="EMBL/GenBank/DDBJ databases">
        <title>The draft genome of Grus japonensis, version 3.</title>
        <authorList>
            <person name="Nabeshima K."/>
            <person name="Suzuki S."/>
            <person name="Onuma M."/>
        </authorList>
    </citation>
    <scope>NUCLEOTIDE SEQUENCE [LARGE SCALE GENOMIC DNA]</scope>
    <source>
        <strain evidence="1 2">451A</strain>
    </source>
</reference>